<evidence type="ECO:0000313" key="1">
    <source>
        <dbReference type="EMBL" id="AOH82763.1"/>
    </source>
</evidence>
<proteinExistence type="predicted"/>
<dbReference type="RefSeq" id="WP_069203347.1">
    <property type="nucleotide sequence ID" value="NZ_CP014168.1"/>
</dbReference>
<dbReference type="STRING" id="1560345.AWL63_00975"/>
<dbReference type="AlphaFoldDB" id="A0A1B3Z5Q2"/>
<name>A0A1B3Z5Q2_9SPHN</name>
<dbReference type="Pfam" id="PF11367">
    <property type="entry name" value="Tail_completion_gp17"/>
    <property type="match status" value="1"/>
</dbReference>
<dbReference type="Proteomes" id="UP000094256">
    <property type="component" value="Chromosome"/>
</dbReference>
<organism evidence="1 2">
    <name type="scientific">Sphingomonas panacis</name>
    <dbReference type="NCBI Taxonomy" id="1560345"/>
    <lineage>
        <taxon>Bacteria</taxon>
        <taxon>Pseudomonadati</taxon>
        <taxon>Pseudomonadota</taxon>
        <taxon>Alphaproteobacteria</taxon>
        <taxon>Sphingomonadales</taxon>
        <taxon>Sphingomonadaceae</taxon>
        <taxon>Sphingomonas</taxon>
    </lineage>
</organism>
<dbReference type="OrthoDB" id="7450850at2"/>
<keyword evidence="2" id="KW-1185">Reference proteome</keyword>
<dbReference type="KEGG" id="span:AWL63_00975"/>
<sequence>MSADGVVQAALLAVLKAIPGLNGVFEGPPVKATPPFAEIGETLSGDWSVKDRDGRELRLAVTIRDAAETPARVQALAGAASAAIEALPRDLDGWRIASLVFVRTRLLRPAPGRWSAVIEYRVRMLAA</sequence>
<evidence type="ECO:0000313" key="2">
    <source>
        <dbReference type="Proteomes" id="UP000094256"/>
    </source>
</evidence>
<evidence type="ECO:0008006" key="3">
    <source>
        <dbReference type="Google" id="ProtNLM"/>
    </source>
</evidence>
<dbReference type="EMBL" id="CP014168">
    <property type="protein sequence ID" value="AOH82763.1"/>
    <property type="molecule type" value="Genomic_DNA"/>
</dbReference>
<dbReference type="InterPro" id="IPR053745">
    <property type="entry name" value="Viral_Tail_Comp_sf"/>
</dbReference>
<accession>A0A1B3Z5Q2</accession>
<reference evidence="1 2" key="1">
    <citation type="submission" date="2016-01" db="EMBL/GenBank/DDBJ databases">
        <title>Complete genome and mega plasmid sequence of Sphingomonas panacis DCY99 elicits systemic resistance in rice to Xanthomonas oryzae.</title>
        <authorList>
            <person name="Kim Y.J."/>
            <person name="Yang D.C."/>
            <person name="Sing P."/>
        </authorList>
    </citation>
    <scope>NUCLEOTIDE SEQUENCE [LARGE SCALE GENOMIC DNA]</scope>
    <source>
        <strain evidence="1 2">DCY99</strain>
    </source>
</reference>
<dbReference type="Gene3D" id="3.30.2000.30">
    <property type="match status" value="1"/>
</dbReference>
<dbReference type="InterPro" id="IPR021508">
    <property type="entry name" value="Gp17-like"/>
</dbReference>
<gene>
    <name evidence="1" type="ORF">AWL63_00975</name>
</gene>
<protein>
    <recommendedName>
        <fullName evidence="3">DUF3168 domain-containing protein</fullName>
    </recommendedName>
</protein>